<name>A0ABP9G3T9_9SPHI</name>
<feature type="chain" id="PRO_5045394465" description="Peptidase S74 domain-containing protein" evidence="1">
    <location>
        <begin position="25"/>
        <end position="142"/>
    </location>
</feature>
<gene>
    <name evidence="3" type="ORF">GCM10023313_35220</name>
</gene>
<dbReference type="RefSeq" id="WP_345333360.1">
    <property type="nucleotide sequence ID" value="NZ_BAABJI010000004.1"/>
</dbReference>
<dbReference type="InterPro" id="IPR030392">
    <property type="entry name" value="S74_ICA"/>
</dbReference>
<dbReference type="EMBL" id="BAABJI010000004">
    <property type="protein sequence ID" value="GAA4927628.1"/>
    <property type="molecule type" value="Genomic_DNA"/>
</dbReference>
<comment type="caution">
    <text evidence="3">The sequence shown here is derived from an EMBL/GenBank/DDBJ whole genome shotgun (WGS) entry which is preliminary data.</text>
</comment>
<feature type="domain" description="Peptidase S74" evidence="2">
    <location>
        <begin position="28"/>
        <end position="136"/>
    </location>
</feature>
<proteinExistence type="predicted"/>
<evidence type="ECO:0000313" key="3">
    <source>
        <dbReference type="EMBL" id="GAA4927628.1"/>
    </source>
</evidence>
<feature type="signal peptide" evidence="1">
    <location>
        <begin position="1"/>
        <end position="24"/>
    </location>
</feature>
<protein>
    <recommendedName>
        <fullName evidence="2">Peptidase S74 domain-containing protein</fullName>
    </recommendedName>
</protein>
<dbReference type="PROSITE" id="PS51688">
    <property type="entry name" value="ICA"/>
    <property type="match status" value="1"/>
</dbReference>
<dbReference type="Pfam" id="PF13884">
    <property type="entry name" value="Peptidase_S74"/>
    <property type="match status" value="1"/>
</dbReference>
<organism evidence="3 4">
    <name type="scientific">Mucilaginibacter defluvii</name>
    <dbReference type="NCBI Taxonomy" id="1196019"/>
    <lineage>
        <taxon>Bacteria</taxon>
        <taxon>Pseudomonadati</taxon>
        <taxon>Bacteroidota</taxon>
        <taxon>Sphingobacteriia</taxon>
        <taxon>Sphingobacteriales</taxon>
        <taxon>Sphingobacteriaceae</taxon>
        <taxon>Mucilaginibacter</taxon>
    </lineage>
</organism>
<evidence type="ECO:0000313" key="4">
    <source>
        <dbReference type="Proteomes" id="UP001501436"/>
    </source>
</evidence>
<keyword evidence="1" id="KW-0732">Signal</keyword>
<dbReference type="Proteomes" id="UP001501436">
    <property type="component" value="Unassembled WGS sequence"/>
</dbReference>
<evidence type="ECO:0000259" key="2">
    <source>
        <dbReference type="PROSITE" id="PS51688"/>
    </source>
</evidence>
<keyword evidence="4" id="KW-1185">Reference proteome</keyword>
<evidence type="ECO:0000256" key="1">
    <source>
        <dbReference type="SAM" id="SignalP"/>
    </source>
</evidence>
<accession>A0ABP9G3T9</accession>
<reference evidence="4" key="1">
    <citation type="journal article" date="2019" name="Int. J. Syst. Evol. Microbiol.">
        <title>The Global Catalogue of Microorganisms (GCM) 10K type strain sequencing project: providing services to taxonomists for standard genome sequencing and annotation.</title>
        <authorList>
            <consortium name="The Broad Institute Genomics Platform"/>
            <consortium name="The Broad Institute Genome Sequencing Center for Infectious Disease"/>
            <person name="Wu L."/>
            <person name="Ma J."/>
        </authorList>
    </citation>
    <scope>NUCLEOTIDE SEQUENCE [LARGE SCALE GENOMIC DNA]</scope>
    <source>
        <strain evidence="4">JCM 18283</strain>
    </source>
</reference>
<sequence>MTINKIGVALATIASAFILNTASAQTVSDKQLKKNSEPIRNSLSYVNQLEPLKFEFDKDKYKQLNLPSGTQYGFSADDVKLILPELVKQDNKWYSAGKNNQRTVTTGTIDYEKLIPILVGAIKEQQAEINELRSHIQQLKSK</sequence>